<keyword evidence="4" id="KW-1185">Reference proteome</keyword>
<evidence type="ECO:0000256" key="1">
    <source>
        <dbReference type="SAM" id="SignalP"/>
    </source>
</evidence>
<dbReference type="EMBL" id="CAJVCH010245196">
    <property type="protein sequence ID" value="CAG7733210.1"/>
    <property type="molecule type" value="Genomic_DNA"/>
</dbReference>
<organism evidence="3 4">
    <name type="scientific">Allacma fusca</name>
    <dbReference type="NCBI Taxonomy" id="39272"/>
    <lineage>
        <taxon>Eukaryota</taxon>
        <taxon>Metazoa</taxon>
        <taxon>Ecdysozoa</taxon>
        <taxon>Arthropoda</taxon>
        <taxon>Hexapoda</taxon>
        <taxon>Collembola</taxon>
        <taxon>Symphypleona</taxon>
        <taxon>Sminthuridae</taxon>
        <taxon>Allacma</taxon>
    </lineage>
</organism>
<dbReference type="AlphaFoldDB" id="A0A8J2KVM3"/>
<gene>
    <name evidence="3" type="ORF">AFUS01_LOCUS21667</name>
</gene>
<feature type="domain" description="Pacifastin" evidence="2">
    <location>
        <begin position="41"/>
        <end position="71"/>
    </location>
</feature>
<dbReference type="GO" id="GO:0030414">
    <property type="term" value="F:peptidase inhibitor activity"/>
    <property type="evidence" value="ECO:0007669"/>
    <property type="project" value="InterPro"/>
</dbReference>
<dbReference type="Proteomes" id="UP000708208">
    <property type="component" value="Unassembled WGS sequence"/>
</dbReference>
<dbReference type="InterPro" id="IPR008037">
    <property type="entry name" value="Pacifastin_dom"/>
</dbReference>
<evidence type="ECO:0000313" key="4">
    <source>
        <dbReference type="Proteomes" id="UP000708208"/>
    </source>
</evidence>
<feature type="signal peptide" evidence="1">
    <location>
        <begin position="1"/>
        <end position="27"/>
    </location>
</feature>
<feature type="chain" id="PRO_5035326117" description="Pacifastin domain-containing protein" evidence="1">
    <location>
        <begin position="28"/>
        <end position="79"/>
    </location>
</feature>
<accession>A0A8J2KVM3</accession>
<sequence>MQSREVFIAAGLCVIIALTNLATQAEGGSRPFSIFRASNSHCRPGQLVYFDDCNRCSCETPPACTRKDCIRPGEQVQYI</sequence>
<name>A0A8J2KVM3_9HEXA</name>
<evidence type="ECO:0000259" key="2">
    <source>
        <dbReference type="Pfam" id="PF05375"/>
    </source>
</evidence>
<protein>
    <recommendedName>
        <fullName evidence="2">Pacifastin domain-containing protein</fullName>
    </recommendedName>
</protein>
<keyword evidence="1" id="KW-0732">Signal</keyword>
<proteinExistence type="predicted"/>
<reference evidence="3" key="1">
    <citation type="submission" date="2021-06" db="EMBL/GenBank/DDBJ databases">
        <authorList>
            <person name="Hodson N. C."/>
            <person name="Mongue J. A."/>
            <person name="Jaron S. K."/>
        </authorList>
    </citation>
    <scope>NUCLEOTIDE SEQUENCE</scope>
</reference>
<evidence type="ECO:0000313" key="3">
    <source>
        <dbReference type="EMBL" id="CAG7733210.1"/>
    </source>
</evidence>
<comment type="caution">
    <text evidence="3">The sequence shown here is derived from an EMBL/GenBank/DDBJ whole genome shotgun (WGS) entry which is preliminary data.</text>
</comment>
<dbReference type="Pfam" id="PF05375">
    <property type="entry name" value="Pacifastin_I"/>
    <property type="match status" value="1"/>
</dbReference>